<evidence type="ECO:0000313" key="1">
    <source>
        <dbReference type="Proteomes" id="UP000887579"/>
    </source>
</evidence>
<organism evidence="1 2">
    <name type="scientific">Panagrolaimus sp. ES5</name>
    <dbReference type="NCBI Taxonomy" id="591445"/>
    <lineage>
        <taxon>Eukaryota</taxon>
        <taxon>Metazoa</taxon>
        <taxon>Ecdysozoa</taxon>
        <taxon>Nematoda</taxon>
        <taxon>Chromadorea</taxon>
        <taxon>Rhabditida</taxon>
        <taxon>Tylenchina</taxon>
        <taxon>Panagrolaimomorpha</taxon>
        <taxon>Panagrolaimoidea</taxon>
        <taxon>Panagrolaimidae</taxon>
        <taxon>Panagrolaimus</taxon>
    </lineage>
</organism>
<name>A0AC34FM61_9BILA</name>
<accession>A0AC34FM61</accession>
<dbReference type="WBParaSite" id="ES5_v2.g18486.t1">
    <property type="protein sequence ID" value="ES5_v2.g18486.t1"/>
    <property type="gene ID" value="ES5_v2.g18486"/>
</dbReference>
<reference evidence="2" key="1">
    <citation type="submission" date="2022-11" db="UniProtKB">
        <authorList>
            <consortium name="WormBaseParasite"/>
        </authorList>
    </citation>
    <scope>IDENTIFICATION</scope>
</reference>
<sequence length="78" mass="8772">MLEVGNVRVHGTSINETQIAHIVENDFTLPPPPQWTTVTYDKILADGVQNFHVEIIFGLLLLLLLVITCCIGILYLKR</sequence>
<protein>
    <submittedName>
        <fullName evidence="2">Uncharacterized protein</fullName>
    </submittedName>
</protein>
<proteinExistence type="predicted"/>
<evidence type="ECO:0000313" key="2">
    <source>
        <dbReference type="WBParaSite" id="ES5_v2.g18486.t1"/>
    </source>
</evidence>
<dbReference type="Proteomes" id="UP000887579">
    <property type="component" value="Unplaced"/>
</dbReference>